<sequence length="359" mass="37317">MIIVLAFTISFFFAMNIGASGAAASMGIAYGSGAVKTRRIALLICAAGVLLGAALGGSEVAKTLGSGLIPKELISINISLIILSSAAISLFIANMSGIPLSTSEVTVGAIIGVGIAYKQVFIGTLLSIMMYWILIPVIAFLLTLLINKGVKHAEARLLFLKEGKWIRVLSILVICTGFLEAFSAGMNNVANSIGPLAASGIISIQNGIVIGGIFVALGAVLLGGKVIETNGKKITELSLLQGSAVSGLGATLVIIASLFGIPVPQTQVTTCSILGVGFSDKGFKIFEKEIISRLLKVWLVSPLFSLVISYNLVKLFLDFDIYAVVVGASVFIATAGSISLIKPIGLTKPILFKEGNKVK</sequence>
<dbReference type="OrthoDB" id="19855at2"/>
<dbReference type="GO" id="GO:0016020">
    <property type="term" value="C:membrane"/>
    <property type="evidence" value="ECO:0007669"/>
    <property type="project" value="UniProtKB-SubCell"/>
</dbReference>
<dbReference type="GO" id="GO:0035435">
    <property type="term" value="P:phosphate ion transmembrane transport"/>
    <property type="evidence" value="ECO:0007669"/>
    <property type="project" value="TreeGrafter"/>
</dbReference>
<dbReference type="Proteomes" id="UP000095658">
    <property type="component" value="Unassembled WGS sequence"/>
</dbReference>
<evidence type="ECO:0000256" key="1">
    <source>
        <dbReference type="ARBA" id="ARBA00004141"/>
    </source>
</evidence>
<dbReference type="PANTHER" id="PTHR11101:SF80">
    <property type="entry name" value="PHOSPHATE TRANSPORTER"/>
    <property type="match status" value="1"/>
</dbReference>
<dbReference type="EMBL" id="MAMP01000020">
    <property type="protein sequence ID" value="OES45341.1"/>
    <property type="molecule type" value="Genomic_DNA"/>
</dbReference>
<evidence type="ECO:0000256" key="4">
    <source>
        <dbReference type="ARBA" id="ARBA00022989"/>
    </source>
</evidence>
<dbReference type="InterPro" id="IPR001204">
    <property type="entry name" value="Phos_transporter"/>
</dbReference>
<evidence type="ECO:0000313" key="8">
    <source>
        <dbReference type="Proteomes" id="UP000095658"/>
    </source>
</evidence>
<dbReference type="RefSeq" id="WP_069938222.1">
    <property type="nucleotide sequence ID" value="NZ_MAMP01000020.1"/>
</dbReference>
<evidence type="ECO:0000256" key="5">
    <source>
        <dbReference type="ARBA" id="ARBA00023136"/>
    </source>
</evidence>
<organism evidence="7 8">
    <name type="scientific">Domibacillus iocasae</name>
    <dbReference type="NCBI Taxonomy" id="1714016"/>
    <lineage>
        <taxon>Bacteria</taxon>
        <taxon>Bacillati</taxon>
        <taxon>Bacillota</taxon>
        <taxon>Bacilli</taxon>
        <taxon>Bacillales</taxon>
        <taxon>Bacillaceae</taxon>
        <taxon>Domibacillus</taxon>
    </lineage>
</organism>
<evidence type="ECO:0000256" key="6">
    <source>
        <dbReference type="SAM" id="Phobius"/>
    </source>
</evidence>
<comment type="subcellular location">
    <subcellularLocation>
        <location evidence="1">Membrane</location>
        <topology evidence="1">Multi-pass membrane protein</topology>
    </subcellularLocation>
</comment>
<proteinExistence type="predicted"/>
<keyword evidence="8" id="KW-1185">Reference proteome</keyword>
<dbReference type="PANTHER" id="PTHR11101">
    <property type="entry name" value="PHOSPHATE TRANSPORTER"/>
    <property type="match status" value="1"/>
</dbReference>
<name>A0A1E7DQJ5_9BACI</name>
<gene>
    <name evidence="7" type="ORF">BA724_04875</name>
</gene>
<feature type="transmembrane region" description="Helical" evidence="6">
    <location>
        <begin position="204"/>
        <end position="227"/>
    </location>
</feature>
<keyword evidence="2" id="KW-0813">Transport</keyword>
<feature type="transmembrane region" description="Helical" evidence="6">
    <location>
        <begin position="239"/>
        <end position="261"/>
    </location>
</feature>
<evidence type="ECO:0000256" key="3">
    <source>
        <dbReference type="ARBA" id="ARBA00022692"/>
    </source>
</evidence>
<keyword evidence="4 6" id="KW-1133">Transmembrane helix</keyword>
<comment type="caution">
    <text evidence="7">The sequence shown here is derived from an EMBL/GenBank/DDBJ whole genome shotgun (WGS) entry which is preliminary data.</text>
</comment>
<feature type="transmembrane region" description="Helical" evidence="6">
    <location>
        <begin position="73"/>
        <end position="93"/>
    </location>
</feature>
<evidence type="ECO:0000256" key="2">
    <source>
        <dbReference type="ARBA" id="ARBA00022448"/>
    </source>
</evidence>
<dbReference type="AlphaFoldDB" id="A0A1E7DQJ5"/>
<dbReference type="Pfam" id="PF01384">
    <property type="entry name" value="PHO4"/>
    <property type="match status" value="2"/>
</dbReference>
<feature type="transmembrane region" description="Helical" evidence="6">
    <location>
        <begin position="120"/>
        <end position="145"/>
    </location>
</feature>
<dbReference type="STRING" id="1714016.BA724_04875"/>
<accession>A0A1E7DQJ5</accession>
<feature type="transmembrane region" description="Helical" evidence="6">
    <location>
        <begin position="41"/>
        <end position="61"/>
    </location>
</feature>
<keyword evidence="5 6" id="KW-0472">Membrane</keyword>
<dbReference type="GO" id="GO:0005315">
    <property type="term" value="F:phosphate transmembrane transporter activity"/>
    <property type="evidence" value="ECO:0007669"/>
    <property type="project" value="InterPro"/>
</dbReference>
<keyword evidence="3 6" id="KW-0812">Transmembrane</keyword>
<feature type="transmembrane region" description="Helical" evidence="6">
    <location>
        <begin position="165"/>
        <end position="184"/>
    </location>
</feature>
<evidence type="ECO:0000313" key="7">
    <source>
        <dbReference type="EMBL" id="OES45341.1"/>
    </source>
</evidence>
<feature type="transmembrane region" description="Helical" evidence="6">
    <location>
        <begin position="319"/>
        <end position="341"/>
    </location>
</feature>
<reference evidence="7 8" key="1">
    <citation type="submission" date="2016-06" db="EMBL/GenBank/DDBJ databases">
        <title>Domibacillus iocasae genome sequencing.</title>
        <authorList>
            <person name="Verma A."/>
            <person name="Pal Y."/>
            <person name="Ojha A.K."/>
            <person name="Krishnamurthi S."/>
        </authorList>
    </citation>
    <scope>NUCLEOTIDE SEQUENCE [LARGE SCALE GENOMIC DNA]</scope>
    <source>
        <strain evidence="7 8">DSM 29979</strain>
    </source>
</reference>
<protein>
    <submittedName>
        <fullName evidence="7">Sulfate permease</fullName>
    </submittedName>
</protein>